<accession>A0A3N0EIJ0</accession>
<evidence type="ECO:0000313" key="3">
    <source>
        <dbReference type="EMBL" id="RNL87547.1"/>
    </source>
</evidence>
<keyword evidence="1" id="KW-0456">Lyase</keyword>
<keyword evidence="3" id="KW-0378">Hydrolase</keyword>
<protein>
    <submittedName>
        <fullName evidence="3">Amidohydrolase</fullName>
    </submittedName>
</protein>
<gene>
    <name evidence="3" type="ORF">EFW17_01680</name>
</gene>
<dbReference type="Gene3D" id="3.20.20.140">
    <property type="entry name" value="Metal-dependent hydrolases"/>
    <property type="match status" value="1"/>
</dbReference>
<dbReference type="InterPro" id="IPR032466">
    <property type="entry name" value="Metal_Hydrolase"/>
</dbReference>
<dbReference type="PANTHER" id="PTHR21240">
    <property type="entry name" value="2-AMINO-3-CARBOXYLMUCONATE-6-SEMIALDEHYDE DECARBOXYLASE"/>
    <property type="match status" value="1"/>
</dbReference>
<evidence type="ECO:0000313" key="4">
    <source>
        <dbReference type="Proteomes" id="UP000269198"/>
    </source>
</evidence>
<dbReference type="InterPro" id="IPR006680">
    <property type="entry name" value="Amidohydro-rel"/>
</dbReference>
<dbReference type="Pfam" id="PF04909">
    <property type="entry name" value="Amidohydro_2"/>
    <property type="match status" value="1"/>
</dbReference>
<dbReference type="SUPFAM" id="SSF51556">
    <property type="entry name" value="Metallo-dependent hydrolases"/>
    <property type="match status" value="1"/>
</dbReference>
<name>A0A3N0EIJ0_9ACTN</name>
<dbReference type="EMBL" id="RJMB01000001">
    <property type="protein sequence ID" value="RNL87547.1"/>
    <property type="molecule type" value="Genomic_DNA"/>
</dbReference>
<dbReference type="GO" id="GO:0016787">
    <property type="term" value="F:hydrolase activity"/>
    <property type="evidence" value="ECO:0007669"/>
    <property type="project" value="UniProtKB-KW"/>
</dbReference>
<sequence>MPAKIALEEHFAIPEYNRVRPAFLGEPLWHEVQRRITDFTEFRLPEMDRYGISYAVVSLTSPGVQGETDAGRAVARAQRANDALAEAVAEHPDRFGGLAAVALQDVGAAVAELTRAVVNLGFHGVLVNSWTDSPMGPAHLDEDRFAPFWDRIEELGVPVYLHPRQLPATQRGAMDGRPELAGPVWEFATDCSASALRLITSGLFDRHPAARVILGHLGEGLPYDIWRIENRMRLAADRCELDLPLTEYLRRNFYVTTSGHFCAASLQAAIATMGADRVMFSVDYPYESMEQGATWFETLDLDETTRTAISAENASRLLSLKQTEGTTR</sequence>
<proteinExistence type="predicted"/>
<comment type="caution">
    <text evidence="3">The sequence shown here is derived from an EMBL/GenBank/DDBJ whole genome shotgun (WGS) entry which is preliminary data.</text>
</comment>
<dbReference type="AlphaFoldDB" id="A0A3N0EIJ0"/>
<dbReference type="PANTHER" id="PTHR21240:SF30">
    <property type="entry name" value="AMIDOHYDROLASE-RELATED DOMAIN-CONTAINING PROTEIN-RELATED"/>
    <property type="match status" value="1"/>
</dbReference>
<dbReference type="Proteomes" id="UP000269198">
    <property type="component" value="Unassembled WGS sequence"/>
</dbReference>
<dbReference type="GO" id="GO:0019748">
    <property type="term" value="P:secondary metabolic process"/>
    <property type="evidence" value="ECO:0007669"/>
    <property type="project" value="TreeGrafter"/>
</dbReference>
<organism evidence="3 4">
    <name type="scientific">Halostreptopolyspora alba</name>
    <dbReference type="NCBI Taxonomy" id="2487137"/>
    <lineage>
        <taxon>Bacteria</taxon>
        <taxon>Bacillati</taxon>
        <taxon>Actinomycetota</taxon>
        <taxon>Actinomycetes</taxon>
        <taxon>Streptosporangiales</taxon>
        <taxon>Nocardiopsidaceae</taxon>
        <taxon>Halostreptopolyspora</taxon>
    </lineage>
</organism>
<evidence type="ECO:0000259" key="2">
    <source>
        <dbReference type="Pfam" id="PF04909"/>
    </source>
</evidence>
<dbReference type="GO" id="GO:0016831">
    <property type="term" value="F:carboxy-lyase activity"/>
    <property type="evidence" value="ECO:0007669"/>
    <property type="project" value="InterPro"/>
</dbReference>
<dbReference type="RefSeq" id="WP_123199412.1">
    <property type="nucleotide sequence ID" value="NZ_RJMB01000001.1"/>
</dbReference>
<dbReference type="OrthoDB" id="8673173at2"/>
<keyword evidence="4" id="KW-1185">Reference proteome</keyword>
<dbReference type="InterPro" id="IPR032465">
    <property type="entry name" value="ACMSD"/>
</dbReference>
<evidence type="ECO:0000256" key="1">
    <source>
        <dbReference type="ARBA" id="ARBA00023239"/>
    </source>
</evidence>
<reference evidence="3 4" key="1">
    <citation type="submission" date="2018-11" db="EMBL/GenBank/DDBJ databases">
        <title>The genome draft of YIM 96095.</title>
        <authorList>
            <person name="Tang S.-K."/>
            <person name="Chunyu W.-X."/>
            <person name="Feng Y.-Z."/>
        </authorList>
    </citation>
    <scope>NUCLEOTIDE SEQUENCE [LARGE SCALE GENOMIC DNA]</scope>
    <source>
        <strain evidence="3 4">YIM 96095</strain>
    </source>
</reference>
<dbReference type="GO" id="GO:0005829">
    <property type="term" value="C:cytosol"/>
    <property type="evidence" value="ECO:0007669"/>
    <property type="project" value="TreeGrafter"/>
</dbReference>
<feature type="domain" description="Amidohydrolase-related" evidence="2">
    <location>
        <begin position="32"/>
        <end position="319"/>
    </location>
</feature>